<proteinExistence type="inferred from homology"/>
<keyword evidence="8" id="KW-1185">Reference proteome</keyword>
<name>A0A4Q2RB05_9HYPH</name>
<reference evidence="7 8" key="2">
    <citation type="submission" date="2019-02" db="EMBL/GenBank/DDBJ databases">
        <title>'Lichenibacterium ramalinii' gen. nov. sp. nov., 'Lichenibacterium minor' gen. nov. sp. nov.</title>
        <authorList>
            <person name="Pankratov T."/>
        </authorList>
    </citation>
    <scope>NUCLEOTIDE SEQUENCE [LARGE SCALE GENOMIC DNA]</scope>
    <source>
        <strain evidence="7 8">RmlP001</strain>
    </source>
</reference>
<evidence type="ECO:0000256" key="2">
    <source>
        <dbReference type="ARBA" id="ARBA00005947"/>
    </source>
</evidence>
<keyword evidence="3" id="KW-0479">Metal-binding</keyword>
<dbReference type="PANTHER" id="PTHR10625:SF17">
    <property type="entry name" value="HISTONE DEACETYLASE 8"/>
    <property type="match status" value="1"/>
</dbReference>
<dbReference type="InterPro" id="IPR037138">
    <property type="entry name" value="His_deacetylse_dom_sf"/>
</dbReference>
<dbReference type="GO" id="GO:0040029">
    <property type="term" value="P:epigenetic regulation of gene expression"/>
    <property type="evidence" value="ECO:0007669"/>
    <property type="project" value="TreeGrafter"/>
</dbReference>
<dbReference type="InterPro" id="IPR000286">
    <property type="entry name" value="HDACs"/>
</dbReference>
<dbReference type="RefSeq" id="WP_129219605.1">
    <property type="nucleotide sequence ID" value="NZ_QYBC01000010.1"/>
</dbReference>
<evidence type="ECO:0000259" key="6">
    <source>
        <dbReference type="Pfam" id="PF00850"/>
    </source>
</evidence>
<comment type="similarity">
    <text evidence="2">Belongs to the histone deacetylase family.</text>
</comment>
<organism evidence="7 8">
    <name type="scientific">Lichenibacterium ramalinae</name>
    <dbReference type="NCBI Taxonomy" id="2316527"/>
    <lineage>
        <taxon>Bacteria</taxon>
        <taxon>Pseudomonadati</taxon>
        <taxon>Pseudomonadota</taxon>
        <taxon>Alphaproteobacteria</taxon>
        <taxon>Hyphomicrobiales</taxon>
        <taxon>Lichenihabitantaceae</taxon>
        <taxon>Lichenibacterium</taxon>
    </lineage>
</organism>
<dbReference type="PANTHER" id="PTHR10625">
    <property type="entry name" value="HISTONE DEACETYLASE HDAC1-RELATED"/>
    <property type="match status" value="1"/>
</dbReference>
<comment type="caution">
    <text evidence="7">The sequence shown here is derived from an EMBL/GenBank/DDBJ whole genome shotgun (WGS) entry which is preliminary data.</text>
</comment>
<dbReference type="Gene3D" id="3.40.800.20">
    <property type="entry name" value="Histone deacetylase domain"/>
    <property type="match status" value="1"/>
</dbReference>
<dbReference type="GO" id="GO:0004407">
    <property type="term" value="F:histone deacetylase activity"/>
    <property type="evidence" value="ECO:0007669"/>
    <property type="project" value="TreeGrafter"/>
</dbReference>
<evidence type="ECO:0000256" key="1">
    <source>
        <dbReference type="ARBA" id="ARBA00001947"/>
    </source>
</evidence>
<keyword evidence="4" id="KW-0378">Hydrolase</keyword>
<dbReference type="SUPFAM" id="SSF52768">
    <property type="entry name" value="Arginase/deacetylase"/>
    <property type="match status" value="1"/>
</dbReference>
<gene>
    <name evidence="7" type="ORF">D3272_12860</name>
</gene>
<feature type="domain" description="Histone deacetylase" evidence="6">
    <location>
        <begin position="30"/>
        <end position="334"/>
    </location>
</feature>
<evidence type="ECO:0000256" key="4">
    <source>
        <dbReference type="ARBA" id="ARBA00022801"/>
    </source>
</evidence>
<dbReference type="GO" id="GO:0016787">
    <property type="term" value="F:hydrolase activity"/>
    <property type="evidence" value="ECO:0007669"/>
    <property type="project" value="UniProtKB-KW"/>
</dbReference>
<dbReference type="Pfam" id="PF00850">
    <property type="entry name" value="Hist_deacetyl"/>
    <property type="match status" value="1"/>
</dbReference>
<evidence type="ECO:0000256" key="3">
    <source>
        <dbReference type="ARBA" id="ARBA00022723"/>
    </source>
</evidence>
<dbReference type="AlphaFoldDB" id="A0A4Q2RB05"/>
<comment type="cofactor">
    <cofactor evidence="1">
        <name>Zn(2+)</name>
        <dbReference type="ChEBI" id="CHEBI:29105"/>
    </cofactor>
</comment>
<dbReference type="GO" id="GO:0046872">
    <property type="term" value="F:metal ion binding"/>
    <property type="evidence" value="ECO:0007669"/>
    <property type="project" value="UniProtKB-KW"/>
</dbReference>
<evidence type="ECO:0000313" key="7">
    <source>
        <dbReference type="EMBL" id="RYB04339.1"/>
    </source>
</evidence>
<evidence type="ECO:0000256" key="5">
    <source>
        <dbReference type="ARBA" id="ARBA00022833"/>
    </source>
</evidence>
<accession>A0A4Q2RB05</accession>
<protein>
    <submittedName>
        <fullName evidence="7">Histone deacetylase family protein</fullName>
    </submittedName>
</protein>
<dbReference type="EMBL" id="QYBC01000010">
    <property type="protein sequence ID" value="RYB04339.1"/>
    <property type="molecule type" value="Genomic_DNA"/>
</dbReference>
<evidence type="ECO:0000313" key="8">
    <source>
        <dbReference type="Proteomes" id="UP000289411"/>
    </source>
</evidence>
<dbReference type="PRINTS" id="PR01270">
    <property type="entry name" value="HDASUPER"/>
</dbReference>
<dbReference type="OrthoDB" id="9808367at2"/>
<sequence>MLVIHHPDQALHDPAEVFRTGRFIAQPDRAERYRIFLDVVRRGRHEIVEAPLDRGSAITEIHDPAYVEFLRGVYARWRQHPDYGPVAIPNVHPTHRMHRKPTELLGEFGWYSNSTSCPIVEGTWPTVFASAQVAVHGADRLSRSSGPVYALCRPPGHHAYPDLMTGVCFLNNAAIAAHQLTKRFGKVAIVDIDVHHGNGTQFIFWERSDVLVCSIHIDPNLSAPYYAGHADEVGAGAGLNLNFNQPLGLATPDGPWLAAIDAALARVRDFAAEALVVSLGFDAGEHDPSNAFKITDSGFSEAGRRLAELGRPTLLVQEGGYLSPALGGNLDSFLEGIAGGG</sequence>
<dbReference type="InterPro" id="IPR023696">
    <property type="entry name" value="Ureohydrolase_dom_sf"/>
</dbReference>
<reference evidence="7 8" key="1">
    <citation type="submission" date="2018-09" db="EMBL/GenBank/DDBJ databases">
        <authorList>
            <person name="Grouzdev D.S."/>
            <person name="Krutkina M.S."/>
        </authorList>
    </citation>
    <scope>NUCLEOTIDE SEQUENCE [LARGE SCALE GENOMIC DNA]</scope>
    <source>
        <strain evidence="7 8">RmlP001</strain>
    </source>
</reference>
<dbReference type="Proteomes" id="UP000289411">
    <property type="component" value="Unassembled WGS sequence"/>
</dbReference>
<dbReference type="InterPro" id="IPR023801">
    <property type="entry name" value="His_deacetylse_dom"/>
</dbReference>
<keyword evidence="5" id="KW-0862">Zinc</keyword>
<dbReference type="CDD" id="cd10001">
    <property type="entry name" value="HDAC_classII_APAH"/>
    <property type="match status" value="1"/>
</dbReference>